<evidence type="ECO:0000313" key="2">
    <source>
        <dbReference type="EMBL" id="GAH33242.1"/>
    </source>
</evidence>
<keyword evidence="1" id="KW-0472">Membrane</keyword>
<gene>
    <name evidence="2" type="ORF">S03H2_25514</name>
</gene>
<protein>
    <submittedName>
        <fullName evidence="2">Uncharacterized protein</fullName>
    </submittedName>
</protein>
<comment type="caution">
    <text evidence="2">The sequence shown here is derived from an EMBL/GenBank/DDBJ whole genome shotgun (WGS) entry which is preliminary data.</text>
</comment>
<evidence type="ECO:0000256" key="1">
    <source>
        <dbReference type="SAM" id="Phobius"/>
    </source>
</evidence>
<dbReference type="AlphaFoldDB" id="X1EKW9"/>
<dbReference type="EMBL" id="BARU01014466">
    <property type="protein sequence ID" value="GAH33242.1"/>
    <property type="molecule type" value="Genomic_DNA"/>
</dbReference>
<reference evidence="2" key="1">
    <citation type="journal article" date="2014" name="Front. Microbiol.">
        <title>High frequency of phylogenetically diverse reductive dehalogenase-homologous genes in deep subseafloor sedimentary metagenomes.</title>
        <authorList>
            <person name="Kawai M."/>
            <person name="Futagami T."/>
            <person name="Toyoda A."/>
            <person name="Takaki Y."/>
            <person name="Nishi S."/>
            <person name="Hori S."/>
            <person name="Arai W."/>
            <person name="Tsubouchi T."/>
            <person name="Morono Y."/>
            <person name="Uchiyama I."/>
            <person name="Ito T."/>
            <person name="Fujiyama A."/>
            <person name="Inagaki F."/>
            <person name="Takami H."/>
        </authorList>
    </citation>
    <scope>NUCLEOTIDE SEQUENCE</scope>
    <source>
        <strain evidence="2">Expedition CK06-06</strain>
    </source>
</reference>
<feature type="non-terminal residue" evidence="2">
    <location>
        <position position="68"/>
    </location>
</feature>
<name>X1EKW9_9ZZZZ</name>
<sequence>MILNVVLVIGLIILALILYQLNSVDGLSTNEFISIAISFVCGLLLLAPLFLIFVPGMRALFYERVRRE</sequence>
<organism evidence="2">
    <name type="scientific">marine sediment metagenome</name>
    <dbReference type="NCBI Taxonomy" id="412755"/>
    <lineage>
        <taxon>unclassified sequences</taxon>
        <taxon>metagenomes</taxon>
        <taxon>ecological metagenomes</taxon>
    </lineage>
</organism>
<accession>X1EKW9</accession>
<proteinExistence type="predicted"/>
<keyword evidence="1" id="KW-0812">Transmembrane</keyword>
<keyword evidence="1" id="KW-1133">Transmembrane helix</keyword>
<feature type="transmembrane region" description="Helical" evidence="1">
    <location>
        <begin position="33"/>
        <end position="54"/>
    </location>
</feature>